<dbReference type="PANTHER" id="PTHR14089">
    <property type="entry name" value="PRE-MRNA-SPLICING FACTOR RBM22"/>
    <property type="match status" value="1"/>
</dbReference>
<dbReference type="GO" id="GO:0000398">
    <property type="term" value="P:mRNA splicing, via spliceosome"/>
    <property type="evidence" value="ECO:0007669"/>
    <property type="project" value="TreeGrafter"/>
</dbReference>
<sequence>MMSTTATTVTIDRGYFDTLVRRAQFNSDSLQQNGYAPPTVTVTQTELDSLKTIAKRYENLRRNLLRGGVGEETVDLLSKVCQDDHTIQDGDNQTEAPSKAEATEDGGARLITPAPTPAPRAPPGFFDQPKAAGRGYTNGFGNNGYHHHAQGSGTGTRYHDHAAWADADPEAEDDEDVSVDGDGDSPVEGVVGANYVKQQGQRQQFERQCTRTVQLMNLSEGTTHADTTNAVRGGILLDVFVRSQDRSATVSFLHAVDARKFFDHVRKHDLYIKNKRVDIKWSERQFTLPGHVAGKIASGASRNLVIRRYDGRHTEQNIRDDLEHIHNLVVVKMEFVGGSCYISTNSVHNAIYARLCMMSRFKYKGTKIEWDVDECAQPYDMRTLQTKPRKENLPQKKVAPTVANRFQLLHLDDDEEDEIPTTFEPKKSVGITA</sequence>
<dbReference type="PANTHER" id="PTHR14089:SF14">
    <property type="entry name" value="RRM DOMAIN-CONTAINING PROTEIN"/>
    <property type="match status" value="1"/>
</dbReference>
<dbReference type="CDD" id="cd12261">
    <property type="entry name" value="RRM1_3_MRN1"/>
    <property type="match status" value="1"/>
</dbReference>
<accession>A0AAE0KF10</accession>
<evidence type="ECO:0000313" key="4">
    <source>
        <dbReference type="Proteomes" id="UP001285441"/>
    </source>
</evidence>
<proteinExistence type="predicted"/>
<protein>
    <recommendedName>
        <fullName evidence="5">Negative regulator of differentiation 1</fullName>
    </recommendedName>
</protein>
<dbReference type="AlphaFoldDB" id="A0AAE0KF10"/>
<dbReference type="InterPro" id="IPR039171">
    <property type="entry name" value="Cwc2/Slt11"/>
</dbReference>
<dbReference type="GO" id="GO:0003729">
    <property type="term" value="F:mRNA binding"/>
    <property type="evidence" value="ECO:0007669"/>
    <property type="project" value="TreeGrafter"/>
</dbReference>
<dbReference type="Proteomes" id="UP001285441">
    <property type="component" value="Unassembled WGS sequence"/>
</dbReference>
<keyword evidence="1" id="KW-0694">RNA-binding</keyword>
<reference evidence="3" key="2">
    <citation type="submission" date="2023-06" db="EMBL/GenBank/DDBJ databases">
        <authorList>
            <consortium name="Lawrence Berkeley National Laboratory"/>
            <person name="Haridas S."/>
            <person name="Hensen N."/>
            <person name="Bonometti L."/>
            <person name="Westerberg I."/>
            <person name="Brannstrom I.O."/>
            <person name="Guillou S."/>
            <person name="Cros-Aarteil S."/>
            <person name="Calhoun S."/>
            <person name="Kuo A."/>
            <person name="Mondo S."/>
            <person name="Pangilinan J."/>
            <person name="Riley R."/>
            <person name="LaButti K."/>
            <person name="Andreopoulos B."/>
            <person name="Lipzen A."/>
            <person name="Chen C."/>
            <person name="Yanf M."/>
            <person name="Daum C."/>
            <person name="Ng V."/>
            <person name="Clum A."/>
            <person name="Steindorff A."/>
            <person name="Ohm R."/>
            <person name="Martin F."/>
            <person name="Silar P."/>
            <person name="Natvig D."/>
            <person name="Lalanne C."/>
            <person name="Gautier V."/>
            <person name="Ament-velasquez S.L."/>
            <person name="Kruys A."/>
            <person name="Hutchinson M.I."/>
            <person name="Powell A.J."/>
            <person name="Barry K."/>
            <person name="Miller A.N."/>
            <person name="Grigoriev I.V."/>
            <person name="Debuchy R."/>
            <person name="Gladieux P."/>
            <person name="Thoren M.H."/>
            <person name="Johannesson H."/>
        </authorList>
    </citation>
    <scope>NUCLEOTIDE SEQUENCE</scope>
    <source>
        <strain evidence="3">CBS 232.78</strain>
    </source>
</reference>
<gene>
    <name evidence="3" type="ORF">B0H63DRAFT_262777</name>
</gene>
<evidence type="ECO:0000256" key="2">
    <source>
        <dbReference type="SAM" id="MobiDB-lite"/>
    </source>
</evidence>
<name>A0AAE0KF10_9PEZI</name>
<evidence type="ECO:0000313" key="3">
    <source>
        <dbReference type="EMBL" id="KAK3374987.1"/>
    </source>
</evidence>
<dbReference type="GO" id="GO:0010494">
    <property type="term" value="C:cytoplasmic stress granule"/>
    <property type="evidence" value="ECO:0007669"/>
    <property type="project" value="TreeGrafter"/>
</dbReference>
<keyword evidence="4" id="KW-1185">Reference proteome</keyword>
<evidence type="ECO:0000256" key="1">
    <source>
        <dbReference type="ARBA" id="ARBA00022884"/>
    </source>
</evidence>
<evidence type="ECO:0008006" key="5">
    <source>
        <dbReference type="Google" id="ProtNLM"/>
    </source>
</evidence>
<dbReference type="EMBL" id="JAULSW010000007">
    <property type="protein sequence ID" value="KAK3374987.1"/>
    <property type="molecule type" value="Genomic_DNA"/>
</dbReference>
<feature type="region of interest" description="Disordered" evidence="2">
    <location>
        <begin position="85"/>
        <end position="158"/>
    </location>
</feature>
<organism evidence="3 4">
    <name type="scientific">Podospora didyma</name>
    <dbReference type="NCBI Taxonomy" id="330526"/>
    <lineage>
        <taxon>Eukaryota</taxon>
        <taxon>Fungi</taxon>
        <taxon>Dikarya</taxon>
        <taxon>Ascomycota</taxon>
        <taxon>Pezizomycotina</taxon>
        <taxon>Sordariomycetes</taxon>
        <taxon>Sordariomycetidae</taxon>
        <taxon>Sordariales</taxon>
        <taxon>Podosporaceae</taxon>
        <taxon>Podospora</taxon>
    </lineage>
</organism>
<comment type="caution">
    <text evidence="3">The sequence shown here is derived from an EMBL/GenBank/DDBJ whole genome shotgun (WGS) entry which is preliminary data.</text>
</comment>
<reference evidence="3" key="1">
    <citation type="journal article" date="2023" name="Mol. Phylogenet. Evol.">
        <title>Genome-scale phylogeny and comparative genomics of the fungal order Sordariales.</title>
        <authorList>
            <person name="Hensen N."/>
            <person name="Bonometti L."/>
            <person name="Westerberg I."/>
            <person name="Brannstrom I.O."/>
            <person name="Guillou S."/>
            <person name="Cros-Aarteil S."/>
            <person name="Calhoun S."/>
            <person name="Haridas S."/>
            <person name="Kuo A."/>
            <person name="Mondo S."/>
            <person name="Pangilinan J."/>
            <person name="Riley R."/>
            <person name="LaButti K."/>
            <person name="Andreopoulos B."/>
            <person name="Lipzen A."/>
            <person name="Chen C."/>
            <person name="Yan M."/>
            <person name="Daum C."/>
            <person name="Ng V."/>
            <person name="Clum A."/>
            <person name="Steindorff A."/>
            <person name="Ohm R.A."/>
            <person name="Martin F."/>
            <person name="Silar P."/>
            <person name="Natvig D.O."/>
            <person name="Lalanne C."/>
            <person name="Gautier V."/>
            <person name="Ament-Velasquez S.L."/>
            <person name="Kruys A."/>
            <person name="Hutchinson M.I."/>
            <person name="Powell A.J."/>
            <person name="Barry K."/>
            <person name="Miller A.N."/>
            <person name="Grigoriev I.V."/>
            <person name="Debuchy R."/>
            <person name="Gladieux P."/>
            <person name="Hiltunen Thoren M."/>
            <person name="Johannesson H."/>
        </authorList>
    </citation>
    <scope>NUCLEOTIDE SEQUENCE</scope>
    <source>
        <strain evidence="3">CBS 232.78</strain>
    </source>
</reference>